<dbReference type="PRINTS" id="PR00344">
    <property type="entry name" value="BCTRLSENSOR"/>
</dbReference>
<feature type="domain" description="Response regulatory" evidence="7">
    <location>
        <begin position="191"/>
        <end position="308"/>
    </location>
</feature>
<evidence type="ECO:0000256" key="2">
    <source>
        <dbReference type="ARBA" id="ARBA00012438"/>
    </source>
</evidence>
<dbReference type="Proteomes" id="UP000485880">
    <property type="component" value="Unassembled WGS sequence"/>
</dbReference>
<dbReference type="PANTHER" id="PTHR43047:SF9">
    <property type="entry name" value="HISTIDINE KINASE"/>
    <property type="match status" value="1"/>
</dbReference>
<dbReference type="GO" id="GO:0009927">
    <property type="term" value="F:histidine phosphotransfer kinase activity"/>
    <property type="evidence" value="ECO:0007669"/>
    <property type="project" value="TreeGrafter"/>
</dbReference>
<evidence type="ECO:0000259" key="7">
    <source>
        <dbReference type="PROSITE" id="PS50110"/>
    </source>
</evidence>
<evidence type="ECO:0000313" key="8">
    <source>
        <dbReference type="EMBL" id="VTZ51256.1"/>
    </source>
</evidence>
<dbReference type="PROSITE" id="PS50109">
    <property type="entry name" value="HIS_KIN"/>
    <property type="match status" value="1"/>
</dbReference>
<proteinExistence type="predicted"/>
<dbReference type="FunFam" id="3.30.565.10:FF:000049">
    <property type="entry name" value="Two-component sensor histidine kinase"/>
    <property type="match status" value="1"/>
</dbReference>
<dbReference type="SMART" id="SM00448">
    <property type="entry name" value="REC"/>
    <property type="match status" value="1"/>
</dbReference>
<evidence type="ECO:0000313" key="9">
    <source>
        <dbReference type="Proteomes" id="UP000485880"/>
    </source>
</evidence>
<dbReference type="GO" id="GO:0005886">
    <property type="term" value="C:plasma membrane"/>
    <property type="evidence" value="ECO:0007669"/>
    <property type="project" value="TreeGrafter"/>
</dbReference>
<name>A0A8B6MB10_METTU</name>
<dbReference type="PROSITE" id="PS50110">
    <property type="entry name" value="RESPONSE_REGULATORY"/>
    <property type="match status" value="1"/>
</dbReference>
<dbReference type="PANTHER" id="PTHR43047">
    <property type="entry name" value="TWO-COMPONENT HISTIDINE PROTEIN KINASE"/>
    <property type="match status" value="1"/>
</dbReference>
<dbReference type="InterPro" id="IPR036890">
    <property type="entry name" value="HATPase_C_sf"/>
</dbReference>
<organism evidence="8 9">
    <name type="scientific">Methylocella tundrae</name>
    <dbReference type="NCBI Taxonomy" id="227605"/>
    <lineage>
        <taxon>Bacteria</taxon>
        <taxon>Pseudomonadati</taxon>
        <taxon>Pseudomonadota</taxon>
        <taxon>Alphaproteobacteria</taxon>
        <taxon>Hyphomicrobiales</taxon>
        <taxon>Beijerinckiaceae</taxon>
        <taxon>Methylocella</taxon>
    </lineage>
</organism>
<keyword evidence="3" id="KW-0808">Transferase</keyword>
<dbReference type="Gene3D" id="3.40.50.2300">
    <property type="match status" value="1"/>
</dbReference>
<comment type="catalytic activity">
    <reaction evidence="1">
        <text>ATP + protein L-histidine = ADP + protein N-phospho-L-histidine.</text>
        <dbReference type="EC" id="2.7.13.3"/>
    </reaction>
</comment>
<dbReference type="Pfam" id="PF00072">
    <property type="entry name" value="Response_reg"/>
    <property type="match status" value="1"/>
</dbReference>
<evidence type="ECO:0000256" key="5">
    <source>
        <dbReference type="PROSITE-ProRule" id="PRU00169"/>
    </source>
</evidence>
<dbReference type="InterPro" id="IPR001789">
    <property type="entry name" value="Sig_transdc_resp-reg_receiver"/>
</dbReference>
<comment type="caution">
    <text evidence="8">The sequence shown here is derived from an EMBL/GenBank/DDBJ whole genome shotgun (WGS) entry which is preliminary data.</text>
</comment>
<dbReference type="CDD" id="cd00156">
    <property type="entry name" value="REC"/>
    <property type="match status" value="1"/>
</dbReference>
<feature type="modified residue" description="4-aspartylphosphate" evidence="5">
    <location>
        <position position="242"/>
    </location>
</feature>
<dbReference type="InterPro" id="IPR004358">
    <property type="entry name" value="Sig_transdc_His_kin-like_C"/>
</dbReference>
<dbReference type="InterPro" id="IPR003594">
    <property type="entry name" value="HATPase_dom"/>
</dbReference>
<evidence type="ECO:0000256" key="1">
    <source>
        <dbReference type="ARBA" id="ARBA00000085"/>
    </source>
</evidence>
<reference evidence="8 9" key="1">
    <citation type="submission" date="2019-05" db="EMBL/GenBank/DDBJ databases">
        <authorList>
            <person name="Farhan Ul Haque M."/>
        </authorList>
    </citation>
    <scope>NUCLEOTIDE SEQUENCE [LARGE SCALE GENOMIC DNA]</scope>
    <source>
        <strain evidence="8">2</strain>
    </source>
</reference>
<accession>A0A8B6MB10</accession>
<dbReference type="InterPro" id="IPR011006">
    <property type="entry name" value="CheY-like_superfamily"/>
</dbReference>
<dbReference type="SUPFAM" id="SSF52172">
    <property type="entry name" value="CheY-like"/>
    <property type="match status" value="1"/>
</dbReference>
<feature type="domain" description="Histidine kinase" evidence="6">
    <location>
        <begin position="19"/>
        <end position="170"/>
    </location>
</feature>
<dbReference type="AlphaFoldDB" id="A0A8B6MB10"/>
<keyword evidence="5" id="KW-0597">Phosphoprotein</keyword>
<sequence>MAWSANSTRRGARKNIWPIEISTFPIGPLLERLRHDYEPQAEAVGLGLRVVPSHAVVTSDRVLLDRVLRNFVSNALRYTGEGSILIGCRRRGDELAIQVLDTGIGIADDCLELIFDEFKQVGASVREEDRGLGLGLAITQRIARLIGASIDVASTLGRGSVFTLRVKTSDAAAPPATESREISAAPLAGACVVVIDNDTQMRTALSSLLQSWKCVAFSARSLSDALVQLEAARTRPAIVVADYHLDGSDLGTDAVAALRERFGDSVQGLIISNDTRDELKRDLDRRGFDFLAKPMKPMQLRAMLTSLAARAC</sequence>
<evidence type="ECO:0000259" key="6">
    <source>
        <dbReference type="PROSITE" id="PS50109"/>
    </source>
</evidence>
<keyword evidence="4 8" id="KW-0418">Kinase</keyword>
<dbReference type="SMART" id="SM00387">
    <property type="entry name" value="HATPase_c"/>
    <property type="match status" value="1"/>
</dbReference>
<keyword evidence="9" id="KW-1185">Reference proteome</keyword>
<dbReference type="Gene3D" id="3.30.565.10">
    <property type="entry name" value="Histidine kinase-like ATPase, C-terminal domain"/>
    <property type="match status" value="1"/>
</dbReference>
<dbReference type="GO" id="GO:0000155">
    <property type="term" value="F:phosphorelay sensor kinase activity"/>
    <property type="evidence" value="ECO:0007669"/>
    <property type="project" value="TreeGrafter"/>
</dbReference>
<dbReference type="EMBL" id="CABFMQ020000092">
    <property type="protein sequence ID" value="VTZ51256.1"/>
    <property type="molecule type" value="Genomic_DNA"/>
</dbReference>
<protein>
    <recommendedName>
        <fullName evidence="2">histidine kinase</fullName>
        <ecNumber evidence="2">2.7.13.3</ecNumber>
    </recommendedName>
</protein>
<evidence type="ECO:0000256" key="3">
    <source>
        <dbReference type="ARBA" id="ARBA00022679"/>
    </source>
</evidence>
<dbReference type="RefSeq" id="WP_174513126.1">
    <property type="nucleotide sequence ID" value="NZ_CABFMQ020000092.1"/>
</dbReference>
<evidence type="ECO:0000256" key="4">
    <source>
        <dbReference type="ARBA" id="ARBA00022777"/>
    </source>
</evidence>
<dbReference type="EC" id="2.7.13.3" evidence="2"/>
<dbReference type="InterPro" id="IPR005467">
    <property type="entry name" value="His_kinase_dom"/>
</dbReference>
<dbReference type="Pfam" id="PF02518">
    <property type="entry name" value="HATPase_c"/>
    <property type="match status" value="1"/>
</dbReference>
<dbReference type="SUPFAM" id="SSF55874">
    <property type="entry name" value="ATPase domain of HSP90 chaperone/DNA topoisomerase II/histidine kinase"/>
    <property type="match status" value="1"/>
</dbReference>
<gene>
    <name evidence="8" type="ORF">MPC4_340012</name>
</gene>